<comment type="subcellular location">
    <subcellularLocation>
        <location evidence="2">Endomembrane system</location>
        <topology evidence="2">Multi-pass membrane protein</topology>
    </subcellularLocation>
</comment>
<evidence type="ECO:0000313" key="18">
    <source>
        <dbReference type="EnsemblMetazoa" id="XP_014262019.1"/>
    </source>
</evidence>
<evidence type="ECO:0000256" key="17">
    <source>
        <dbReference type="SAM" id="Phobius"/>
    </source>
</evidence>
<feature type="transmembrane region" description="Helical" evidence="17">
    <location>
        <begin position="152"/>
        <end position="172"/>
    </location>
</feature>
<evidence type="ECO:0000256" key="11">
    <source>
        <dbReference type="ARBA" id="ARBA00048701"/>
    </source>
</evidence>
<accession>A0A8I6S9N0</accession>
<feature type="transmembrane region" description="Helical" evidence="17">
    <location>
        <begin position="117"/>
        <end position="140"/>
    </location>
</feature>
<name>A0A8I6S9N0_CIMLE</name>
<comment type="catalytic activity">
    <reaction evidence="1">
        <text>9-(9Z-hexadecenoyloxy)-octadecanoate + H2O = (9Z)-hexadecenoate + 9-hydroxy-octadecanoate + H(+)</text>
        <dbReference type="Rhea" id="RHEA:52068"/>
        <dbReference type="ChEBI" id="CHEBI:15377"/>
        <dbReference type="ChEBI" id="CHEBI:15378"/>
        <dbReference type="ChEBI" id="CHEBI:32372"/>
        <dbReference type="ChEBI" id="CHEBI:136286"/>
        <dbReference type="ChEBI" id="CHEBI:136309"/>
    </reaction>
    <physiologicalReaction direction="left-to-right" evidence="1">
        <dbReference type="Rhea" id="RHEA:52069"/>
    </physiologicalReaction>
</comment>
<evidence type="ECO:0000256" key="3">
    <source>
        <dbReference type="ARBA" id="ARBA00009300"/>
    </source>
</evidence>
<dbReference type="KEGG" id="clec:106674081"/>
<evidence type="ECO:0000256" key="15">
    <source>
        <dbReference type="ARBA" id="ARBA00049322"/>
    </source>
</evidence>
<dbReference type="OrthoDB" id="1898221at2759"/>
<dbReference type="Pfam" id="PF04750">
    <property type="entry name" value="Far-17a_AIG1"/>
    <property type="match status" value="1"/>
</dbReference>
<protein>
    <submittedName>
        <fullName evidence="18">Uncharacterized protein</fullName>
    </submittedName>
</protein>
<evidence type="ECO:0000256" key="13">
    <source>
        <dbReference type="ARBA" id="ARBA00049221"/>
    </source>
</evidence>
<dbReference type="GO" id="GO:0012505">
    <property type="term" value="C:endomembrane system"/>
    <property type="evidence" value="ECO:0007669"/>
    <property type="project" value="UniProtKB-SubCell"/>
</dbReference>
<evidence type="ECO:0000256" key="10">
    <source>
        <dbReference type="ARBA" id="ARBA00048680"/>
    </source>
</evidence>
<comment type="catalytic activity">
    <reaction evidence="12">
        <text>9-(9Z-octadecenoyloxy)-octadecanoate + H2O = 9-hydroxy-octadecanoate + (9Z)-octadecenoate + H(+)</text>
        <dbReference type="Rhea" id="RHEA:52048"/>
        <dbReference type="ChEBI" id="CHEBI:15377"/>
        <dbReference type="ChEBI" id="CHEBI:15378"/>
        <dbReference type="ChEBI" id="CHEBI:30823"/>
        <dbReference type="ChEBI" id="CHEBI:136282"/>
        <dbReference type="ChEBI" id="CHEBI:136286"/>
    </reaction>
    <physiologicalReaction direction="left-to-right" evidence="12">
        <dbReference type="Rhea" id="RHEA:52049"/>
    </physiologicalReaction>
</comment>
<comment type="catalytic activity">
    <reaction evidence="7">
        <text>12-hexadecanoyloxy-octadecanoate + H2O = 12-hydroxyoctadecanoate + hexadecanoate + H(+)</text>
        <dbReference type="Rhea" id="RHEA:52056"/>
        <dbReference type="ChEBI" id="CHEBI:7896"/>
        <dbReference type="ChEBI" id="CHEBI:15377"/>
        <dbReference type="ChEBI" id="CHEBI:15378"/>
        <dbReference type="ChEBI" id="CHEBI:83677"/>
        <dbReference type="ChEBI" id="CHEBI:84201"/>
    </reaction>
    <physiologicalReaction direction="left-to-right" evidence="7">
        <dbReference type="Rhea" id="RHEA:52057"/>
    </physiologicalReaction>
</comment>
<comment type="similarity">
    <text evidence="3">Belongs to the AIG1 family.</text>
</comment>
<comment type="catalytic activity">
    <reaction evidence="13">
        <text>9-octadecanoyloxy-octadecanoate + H2O = 9-hydroxy-octadecanoate + octadecanoate + H(+)</text>
        <dbReference type="Rhea" id="RHEA:52096"/>
        <dbReference type="ChEBI" id="CHEBI:15377"/>
        <dbReference type="ChEBI" id="CHEBI:15378"/>
        <dbReference type="ChEBI" id="CHEBI:25629"/>
        <dbReference type="ChEBI" id="CHEBI:136286"/>
        <dbReference type="ChEBI" id="CHEBI:136373"/>
    </reaction>
    <physiologicalReaction direction="left-to-right" evidence="13">
        <dbReference type="Rhea" id="RHEA:52097"/>
    </physiologicalReaction>
</comment>
<comment type="catalytic activity">
    <reaction evidence="9">
        <text>9-hexadecanoyloxy-octadecanoate + H2O = 9-hydroxy-octadecanoate + hexadecanoate + H(+)</text>
        <dbReference type="Rhea" id="RHEA:52052"/>
        <dbReference type="ChEBI" id="CHEBI:7896"/>
        <dbReference type="ChEBI" id="CHEBI:15377"/>
        <dbReference type="ChEBI" id="CHEBI:15378"/>
        <dbReference type="ChEBI" id="CHEBI:83670"/>
        <dbReference type="ChEBI" id="CHEBI:136286"/>
    </reaction>
    <physiologicalReaction direction="left-to-right" evidence="9">
        <dbReference type="Rhea" id="RHEA:52053"/>
    </physiologicalReaction>
</comment>
<evidence type="ECO:0000256" key="4">
    <source>
        <dbReference type="ARBA" id="ARBA00022692"/>
    </source>
</evidence>
<keyword evidence="5 17" id="KW-1133">Transmembrane helix</keyword>
<dbReference type="PANTHER" id="PTHR10989:SF16">
    <property type="entry name" value="AT02829P-RELATED"/>
    <property type="match status" value="1"/>
</dbReference>
<comment type="catalytic activity">
    <reaction evidence="10">
        <text>12-octadecanoyloxy-octadecanoate + H2O = 12-hydroxyoctadecanoate + octadecanoate + H(+)</text>
        <dbReference type="Rhea" id="RHEA:52080"/>
        <dbReference type="ChEBI" id="CHEBI:15377"/>
        <dbReference type="ChEBI" id="CHEBI:15378"/>
        <dbReference type="ChEBI" id="CHEBI:25629"/>
        <dbReference type="ChEBI" id="CHEBI:84201"/>
        <dbReference type="ChEBI" id="CHEBI:136330"/>
    </reaction>
    <physiologicalReaction direction="left-to-right" evidence="10">
        <dbReference type="Rhea" id="RHEA:52081"/>
    </physiologicalReaction>
</comment>
<dbReference type="PANTHER" id="PTHR10989">
    <property type="entry name" value="ANDROGEN-INDUCED PROTEIN 1-RELATED"/>
    <property type="match status" value="1"/>
</dbReference>
<evidence type="ECO:0000256" key="2">
    <source>
        <dbReference type="ARBA" id="ARBA00004127"/>
    </source>
</evidence>
<feature type="transmembrane region" description="Helical" evidence="17">
    <location>
        <begin position="76"/>
        <end position="105"/>
    </location>
</feature>
<evidence type="ECO:0000256" key="14">
    <source>
        <dbReference type="ARBA" id="ARBA00049296"/>
    </source>
</evidence>
<dbReference type="RefSeq" id="XP_014262019.1">
    <property type="nucleotide sequence ID" value="XM_014406533.1"/>
</dbReference>
<dbReference type="GO" id="GO:0016020">
    <property type="term" value="C:membrane"/>
    <property type="evidence" value="ECO:0007669"/>
    <property type="project" value="InterPro"/>
</dbReference>
<keyword evidence="19" id="KW-1185">Reference proteome</keyword>
<comment type="catalytic activity">
    <reaction evidence="16">
        <text>12-(9Z-hexadecenoyloxy)-octadecanoate + H2O = 12-hydroxyoctadecanoate + (9Z)-hexadecenoate + H(+)</text>
        <dbReference type="Rhea" id="RHEA:52072"/>
        <dbReference type="ChEBI" id="CHEBI:15377"/>
        <dbReference type="ChEBI" id="CHEBI:15378"/>
        <dbReference type="ChEBI" id="CHEBI:32372"/>
        <dbReference type="ChEBI" id="CHEBI:84201"/>
        <dbReference type="ChEBI" id="CHEBI:136312"/>
    </reaction>
    <physiologicalReaction direction="left-to-right" evidence="16">
        <dbReference type="Rhea" id="RHEA:52073"/>
    </physiologicalReaction>
</comment>
<evidence type="ECO:0000313" key="19">
    <source>
        <dbReference type="Proteomes" id="UP000494040"/>
    </source>
</evidence>
<dbReference type="AlphaFoldDB" id="A0A8I6S9N0"/>
<dbReference type="GeneID" id="106674081"/>
<comment type="catalytic activity">
    <reaction evidence="14">
        <text>13-(9Z-octadecenoyloxy)-octadecanoate + H2O = 13-hydroxy-octadecanoate + (9Z)-octadecenoate + H(+)</text>
        <dbReference type="Rhea" id="RHEA:52064"/>
        <dbReference type="ChEBI" id="CHEBI:15377"/>
        <dbReference type="ChEBI" id="CHEBI:15378"/>
        <dbReference type="ChEBI" id="CHEBI:30823"/>
        <dbReference type="ChEBI" id="CHEBI:136303"/>
        <dbReference type="ChEBI" id="CHEBI:136304"/>
    </reaction>
    <physiologicalReaction direction="left-to-right" evidence="14">
        <dbReference type="Rhea" id="RHEA:52065"/>
    </physiologicalReaction>
</comment>
<evidence type="ECO:0000256" key="16">
    <source>
        <dbReference type="ARBA" id="ARBA00049428"/>
    </source>
</evidence>
<evidence type="ECO:0000256" key="8">
    <source>
        <dbReference type="ARBA" id="ARBA00047427"/>
    </source>
</evidence>
<evidence type="ECO:0000256" key="6">
    <source>
        <dbReference type="ARBA" id="ARBA00023136"/>
    </source>
</evidence>
<evidence type="ECO:0000256" key="1">
    <source>
        <dbReference type="ARBA" id="ARBA00000923"/>
    </source>
</evidence>
<keyword evidence="6 17" id="KW-0472">Membrane</keyword>
<evidence type="ECO:0000256" key="9">
    <source>
        <dbReference type="ARBA" id="ARBA00047863"/>
    </source>
</evidence>
<comment type="catalytic activity">
    <reaction evidence="15">
        <text>13-(9Z-hexadecenoyloxy)-octadecanoate + H2O = 13-hydroxy-octadecanoate + (9Z)-hexadecenoate + H(+)</text>
        <dbReference type="Rhea" id="RHEA:52076"/>
        <dbReference type="ChEBI" id="CHEBI:15377"/>
        <dbReference type="ChEBI" id="CHEBI:15378"/>
        <dbReference type="ChEBI" id="CHEBI:32372"/>
        <dbReference type="ChEBI" id="CHEBI:136304"/>
        <dbReference type="ChEBI" id="CHEBI:136315"/>
    </reaction>
    <physiologicalReaction direction="left-to-right" evidence="15">
        <dbReference type="Rhea" id="RHEA:52077"/>
    </physiologicalReaction>
</comment>
<sequence length="308" mass="36137">MFYLIIFPCQDTVTNRFRNMEVQYERKHNQIYLYVSTFVHTVGVLNFSAGICCRLYKDITHEDQDFYMRFAYSFKYVTMLNAVIQLGYFVVALTVDIMAICSYTLDAPNGWLKARSFFRCSIAIPCGLYTCVMFWIFHWYDVALLGDYNSPWLRHTLYTSNVIILLFDVIFCKGESSEIVISLLVINAPCLLYFIWLHIIYYCTGVWAVSFVKNLTLVERLLMYVGTVLEHWVGYFIGRLLNDILWNEDFVARIPFLRRFVSVPPRFIYGNPSNESLKIGKVLSGTENMFVDRPVKKKKTQPKRKKIP</sequence>
<dbReference type="InterPro" id="IPR006838">
    <property type="entry name" value="ADTRP_AIG1"/>
</dbReference>
<dbReference type="EnsemblMetazoa" id="XM_014406533.1">
    <property type="protein sequence ID" value="XP_014262019.1"/>
    <property type="gene ID" value="LOC106674081"/>
</dbReference>
<feature type="transmembrane region" description="Helical" evidence="17">
    <location>
        <begin position="31"/>
        <end position="56"/>
    </location>
</feature>
<evidence type="ECO:0000256" key="7">
    <source>
        <dbReference type="ARBA" id="ARBA00047368"/>
    </source>
</evidence>
<comment type="catalytic activity">
    <reaction evidence="8">
        <text>13-octadecanoyloxy-octadecanoate + H2O = 13-hydroxy-octadecanoate + octadecanoate + H(+)</text>
        <dbReference type="Rhea" id="RHEA:52084"/>
        <dbReference type="ChEBI" id="CHEBI:15377"/>
        <dbReference type="ChEBI" id="CHEBI:15378"/>
        <dbReference type="ChEBI" id="CHEBI:25629"/>
        <dbReference type="ChEBI" id="CHEBI:136304"/>
        <dbReference type="ChEBI" id="CHEBI:136335"/>
    </reaction>
    <physiologicalReaction direction="left-to-right" evidence="8">
        <dbReference type="Rhea" id="RHEA:52085"/>
    </physiologicalReaction>
</comment>
<dbReference type="Proteomes" id="UP000494040">
    <property type="component" value="Unassembled WGS sequence"/>
</dbReference>
<reference evidence="18" key="1">
    <citation type="submission" date="2022-01" db="UniProtKB">
        <authorList>
            <consortium name="EnsemblMetazoa"/>
        </authorList>
    </citation>
    <scope>IDENTIFICATION</scope>
</reference>
<feature type="transmembrane region" description="Helical" evidence="17">
    <location>
        <begin position="179"/>
        <end position="201"/>
    </location>
</feature>
<feature type="transmembrane region" description="Helical" evidence="17">
    <location>
        <begin position="221"/>
        <end position="238"/>
    </location>
</feature>
<evidence type="ECO:0000256" key="12">
    <source>
        <dbReference type="ARBA" id="ARBA00048800"/>
    </source>
</evidence>
<organism evidence="18 19">
    <name type="scientific">Cimex lectularius</name>
    <name type="common">Bed bug</name>
    <name type="synonym">Acanthia lectularia</name>
    <dbReference type="NCBI Taxonomy" id="79782"/>
    <lineage>
        <taxon>Eukaryota</taxon>
        <taxon>Metazoa</taxon>
        <taxon>Ecdysozoa</taxon>
        <taxon>Arthropoda</taxon>
        <taxon>Hexapoda</taxon>
        <taxon>Insecta</taxon>
        <taxon>Pterygota</taxon>
        <taxon>Neoptera</taxon>
        <taxon>Paraneoptera</taxon>
        <taxon>Hemiptera</taxon>
        <taxon>Heteroptera</taxon>
        <taxon>Panheteroptera</taxon>
        <taxon>Cimicomorpha</taxon>
        <taxon>Cimicidae</taxon>
        <taxon>Cimex</taxon>
    </lineage>
</organism>
<comment type="catalytic activity">
    <reaction evidence="11">
        <text>12-(9Z-octadecenoyloxy)-octadecanoate + H2O = 12-hydroxyoctadecanoate + (9Z)-octadecenoate + H(+)</text>
        <dbReference type="Rhea" id="RHEA:52060"/>
        <dbReference type="ChEBI" id="CHEBI:15377"/>
        <dbReference type="ChEBI" id="CHEBI:15378"/>
        <dbReference type="ChEBI" id="CHEBI:30823"/>
        <dbReference type="ChEBI" id="CHEBI:84201"/>
        <dbReference type="ChEBI" id="CHEBI:136302"/>
    </reaction>
    <physiologicalReaction direction="left-to-right" evidence="11">
        <dbReference type="Rhea" id="RHEA:52061"/>
    </physiologicalReaction>
</comment>
<proteinExistence type="inferred from homology"/>
<keyword evidence="4 17" id="KW-0812">Transmembrane</keyword>
<evidence type="ECO:0000256" key="5">
    <source>
        <dbReference type="ARBA" id="ARBA00022989"/>
    </source>
</evidence>